<sequence length="131" mass="14927">MHVADQEHTSFQTDKGIYNYKVMPFGLKNAGATYQQMANKMFKNILGKNMEVYVDDTLVKSKTSMSHNEDLEEAFSIIKEYGMKLNLKKCTFRVLSGKFLGFVVSSCGIELNPEKIKGLLDMHSPRKHKDV</sequence>
<dbReference type="CDD" id="cd01647">
    <property type="entry name" value="RT_LTR"/>
    <property type="match status" value="1"/>
</dbReference>
<dbReference type="OMA" id="PERHAII"/>
<dbReference type="InterPro" id="IPR043128">
    <property type="entry name" value="Rev_trsase/Diguanyl_cyclase"/>
</dbReference>
<evidence type="ECO:0000313" key="2">
    <source>
        <dbReference type="EnsemblPlants" id="cds.evm.model.10.709"/>
    </source>
</evidence>
<evidence type="ECO:0000259" key="1">
    <source>
        <dbReference type="PROSITE" id="PS50878"/>
    </source>
</evidence>
<keyword evidence="3" id="KW-1185">Reference proteome</keyword>
<protein>
    <recommendedName>
        <fullName evidence="1">Reverse transcriptase domain-containing protein</fullName>
    </recommendedName>
</protein>
<dbReference type="Gene3D" id="3.30.70.270">
    <property type="match status" value="1"/>
</dbReference>
<dbReference type="PANTHER" id="PTHR24559:SF431">
    <property type="entry name" value="RNA-DIRECTED DNA POLYMERASE HOMOLOG"/>
    <property type="match status" value="1"/>
</dbReference>
<dbReference type="PROSITE" id="PS50878">
    <property type="entry name" value="RT_POL"/>
    <property type="match status" value="1"/>
</dbReference>
<organism evidence="2 3">
    <name type="scientific">Cannabis sativa</name>
    <name type="common">Hemp</name>
    <name type="synonym">Marijuana</name>
    <dbReference type="NCBI Taxonomy" id="3483"/>
    <lineage>
        <taxon>Eukaryota</taxon>
        <taxon>Viridiplantae</taxon>
        <taxon>Streptophyta</taxon>
        <taxon>Embryophyta</taxon>
        <taxon>Tracheophyta</taxon>
        <taxon>Spermatophyta</taxon>
        <taxon>Magnoliopsida</taxon>
        <taxon>eudicotyledons</taxon>
        <taxon>Gunneridae</taxon>
        <taxon>Pentapetalae</taxon>
        <taxon>rosids</taxon>
        <taxon>fabids</taxon>
        <taxon>Rosales</taxon>
        <taxon>Cannabaceae</taxon>
        <taxon>Cannabis</taxon>
    </lineage>
</organism>
<dbReference type="EnsemblPlants" id="evm.model.10.709">
    <property type="protein sequence ID" value="cds.evm.model.10.709"/>
    <property type="gene ID" value="evm.TU.10.709"/>
</dbReference>
<name>A0A803QQ22_CANSA</name>
<accession>A0A803QQ22</accession>
<dbReference type="PANTHER" id="PTHR24559">
    <property type="entry name" value="TRANSPOSON TY3-I GAG-POL POLYPROTEIN"/>
    <property type="match status" value="1"/>
</dbReference>
<dbReference type="InterPro" id="IPR053134">
    <property type="entry name" value="RNA-dir_DNA_polymerase"/>
</dbReference>
<proteinExistence type="predicted"/>
<dbReference type="InterPro" id="IPR000477">
    <property type="entry name" value="RT_dom"/>
</dbReference>
<feature type="domain" description="Reverse transcriptase" evidence="1">
    <location>
        <begin position="1"/>
        <end position="104"/>
    </location>
</feature>
<dbReference type="Proteomes" id="UP000596661">
    <property type="component" value="Unassembled WGS sequence"/>
</dbReference>
<dbReference type="Pfam" id="PF00078">
    <property type="entry name" value="RVT_1"/>
    <property type="match status" value="1"/>
</dbReference>
<evidence type="ECO:0000313" key="3">
    <source>
        <dbReference type="Proteomes" id="UP000596661"/>
    </source>
</evidence>
<dbReference type="SUPFAM" id="SSF56672">
    <property type="entry name" value="DNA/RNA polymerases"/>
    <property type="match status" value="1"/>
</dbReference>
<dbReference type="EMBL" id="UZAU01000810">
    <property type="status" value="NOT_ANNOTATED_CDS"/>
    <property type="molecule type" value="Genomic_DNA"/>
</dbReference>
<dbReference type="Gene3D" id="3.10.10.10">
    <property type="entry name" value="HIV Type 1 Reverse Transcriptase, subunit A, domain 1"/>
    <property type="match status" value="1"/>
</dbReference>
<reference evidence="2" key="1">
    <citation type="submission" date="2021-03" db="UniProtKB">
        <authorList>
            <consortium name="EnsemblPlants"/>
        </authorList>
    </citation>
    <scope>IDENTIFICATION</scope>
</reference>
<dbReference type="Gramene" id="evm.model.10.709">
    <property type="protein sequence ID" value="cds.evm.model.10.709"/>
    <property type="gene ID" value="evm.TU.10.709"/>
</dbReference>
<dbReference type="InterPro" id="IPR043502">
    <property type="entry name" value="DNA/RNA_pol_sf"/>
</dbReference>
<dbReference type="AlphaFoldDB" id="A0A803QQ22"/>